<dbReference type="InterPro" id="IPR036259">
    <property type="entry name" value="MFS_trans_sf"/>
</dbReference>
<evidence type="ECO:0000259" key="6">
    <source>
        <dbReference type="PROSITE" id="PS50850"/>
    </source>
</evidence>
<evidence type="ECO:0000256" key="3">
    <source>
        <dbReference type="ARBA" id="ARBA00022989"/>
    </source>
</evidence>
<evidence type="ECO:0000256" key="4">
    <source>
        <dbReference type="ARBA" id="ARBA00023136"/>
    </source>
</evidence>
<sequence>MYDLSSLDLPEDERKRIRCSKWDFDKTDFGETITSKWELVCGKEWVISTSQAMFMVGKFLGCVVFGMFSDRFGRKTTLMVCAGMKLVFGVVAAFAPNLWVFVSLHVLVAMAASGMYTAAFVI</sequence>
<feature type="non-terminal residue" evidence="7">
    <location>
        <position position="1"/>
    </location>
</feature>
<evidence type="ECO:0000313" key="8">
    <source>
        <dbReference type="Proteomes" id="UP000678499"/>
    </source>
</evidence>
<dbReference type="Proteomes" id="UP000678499">
    <property type="component" value="Unassembled WGS sequence"/>
</dbReference>
<dbReference type="SUPFAM" id="SSF103473">
    <property type="entry name" value="MFS general substrate transporter"/>
    <property type="match status" value="1"/>
</dbReference>
<comment type="subcellular location">
    <subcellularLocation>
        <location evidence="1">Membrane</location>
        <topology evidence="1">Multi-pass membrane protein</topology>
    </subcellularLocation>
</comment>
<dbReference type="PROSITE" id="PS50850">
    <property type="entry name" value="MFS"/>
    <property type="match status" value="1"/>
</dbReference>
<dbReference type="EMBL" id="CAJPEX010012249">
    <property type="protein sequence ID" value="CAG0925329.1"/>
    <property type="molecule type" value="Genomic_DNA"/>
</dbReference>
<dbReference type="Gene3D" id="1.20.1250.20">
    <property type="entry name" value="MFS general substrate transporter like domains"/>
    <property type="match status" value="1"/>
</dbReference>
<dbReference type="AlphaFoldDB" id="A0A7R9C1R2"/>
<dbReference type="GO" id="GO:0016020">
    <property type="term" value="C:membrane"/>
    <property type="evidence" value="ECO:0007669"/>
    <property type="project" value="UniProtKB-SubCell"/>
</dbReference>
<dbReference type="EMBL" id="OA894286">
    <property type="protein sequence ID" value="CAD7285177.1"/>
    <property type="molecule type" value="Genomic_DNA"/>
</dbReference>
<dbReference type="GO" id="GO:0022857">
    <property type="term" value="F:transmembrane transporter activity"/>
    <property type="evidence" value="ECO:0007669"/>
    <property type="project" value="InterPro"/>
</dbReference>
<dbReference type="PANTHER" id="PTHR24064">
    <property type="entry name" value="SOLUTE CARRIER FAMILY 22 MEMBER"/>
    <property type="match status" value="1"/>
</dbReference>
<evidence type="ECO:0000256" key="2">
    <source>
        <dbReference type="ARBA" id="ARBA00022692"/>
    </source>
</evidence>
<gene>
    <name evidence="7" type="ORF">NMOB1V02_LOCUS12779</name>
</gene>
<dbReference type="Pfam" id="PF00083">
    <property type="entry name" value="Sugar_tr"/>
    <property type="match status" value="1"/>
</dbReference>
<evidence type="ECO:0000256" key="1">
    <source>
        <dbReference type="ARBA" id="ARBA00004141"/>
    </source>
</evidence>
<accession>A0A7R9C1R2</accession>
<dbReference type="InterPro" id="IPR020846">
    <property type="entry name" value="MFS_dom"/>
</dbReference>
<protein>
    <recommendedName>
        <fullName evidence="6">Major facilitator superfamily (MFS) profile domain-containing protein</fullName>
    </recommendedName>
</protein>
<feature type="transmembrane region" description="Helical" evidence="5">
    <location>
        <begin position="45"/>
        <end position="65"/>
    </location>
</feature>
<dbReference type="InterPro" id="IPR005828">
    <property type="entry name" value="MFS_sugar_transport-like"/>
</dbReference>
<dbReference type="OrthoDB" id="6381872at2759"/>
<name>A0A7R9C1R2_9CRUS</name>
<evidence type="ECO:0000256" key="5">
    <source>
        <dbReference type="SAM" id="Phobius"/>
    </source>
</evidence>
<feature type="domain" description="Major facilitator superfamily (MFS) profile" evidence="6">
    <location>
        <begin position="1"/>
        <end position="122"/>
    </location>
</feature>
<keyword evidence="4 5" id="KW-0472">Membrane</keyword>
<proteinExistence type="predicted"/>
<reference evidence="7" key="1">
    <citation type="submission" date="2020-11" db="EMBL/GenBank/DDBJ databases">
        <authorList>
            <person name="Tran Van P."/>
        </authorList>
    </citation>
    <scope>NUCLEOTIDE SEQUENCE</scope>
</reference>
<keyword evidence="3 5" id="KW-1133">Transmembrane helix</keyword>
<keyword evidence="8" id="KW-1185">Reference proteome</keyword>
<keyword evidence="2 5" id="KW-0812">Transmembrane</keyword>
<evidence type="ECO:0000313" key="7">
    <source>
        <dbReference type="EMBL" id="CAD7285177.1"/>
    </source>
</evidence>
<organism evidence="7">
    <name type="scientific">Notodromas monacha</name>
    <dbReference type="NCBI Taxonomy" id="399045"/>
    <lineage>
        <taxon>Eukaryota</taxon>
        <taxon>Metazoa</taxon>
        <taxon>Ecdysozoa</taxon>
        <taxon>Arthropoda</taxon>
        <taxon>Crustacea</taxon>
        <taxon>Oligostraca</taxon>
        <taxon>Ostracoda</taxon>
        <taxon>Podocopa</taxon>
        <taxon>Podocopida</taxon>
        <taxon>Cypridocopina</taxon>
        <taxon>Cypridoidea</taxon>
        <taxon>Cyprididae</taxon>
        <taxon>Notodromas</taxon>
    </lineage>
</organism>